<evidence type="ECO:0000256" key="5">
    <source>
        <dbReference type="ARBA" id="ARBA00022833"/>
    </source>
</evidence>
<protein>
    <recommendedName>
        <fullName evidence="12">C2H2-type domain-containing protein</fullName>
    </recommendedName>
</protein>
<evidence type="ECO:0000256" key="1">
    <source>
        <dbReference type="ARBA" id="ARBA00004123"/>
    </source>
</evidence>
<dbReference type="AlphaFoldDB" id="A0A4W3GCN0"/>
<reference evidence="13" key="5">
    <citation type="submission" date="2025-09" db="UniProtKB">
        <authorList>
            <consortium name="Ensembl"/>
        </authorList>
    </citation>
    <scope>IDENTIFICATION</scope>
</reference>
<evidence type="ECO:0000256" key="3">
    <source>
        <dbReference type="ARBA" id="ARBA00022737"/>
    </source>
</evidence>
<dbReference type="GO" id="GO:0000981">
    <property type="term" value="F:DNA-binding transcription factor activity, RNA polymerase II-specific"/>
    <property type="evidence" value="ECO:0007669"/>
    <property type="project" value="TreeGrafter"/>
</dbReference>
<dbReference type="FunFam" id="3.30.160.60:FF:000595">
    <property type="entry name" value="Krueppel-like factor 14"/>
    <property type="match status" value="1"/>
</dbReference>
<feature type="region of interest" description="Disordered" evidence="11">
    <location>
        <begin position="133"/>
        <end position="169"/>
    </location>
</feature>
<dbReference type="PROSITE" id="PS50157">
    <property type="entry name" value="ZINC_FINGER_C2H2_2"/>
    <property type="match status" value="2"/>
</dbReference>
<dbReference type="PROSITE" id="PS00028">
    <property type="entry name" value="ZINC_FINGER_C2H2_1"/>
    <property type="match status" value="2"/>
</dbReference>
<keyword evidence="3" id="KW-0677">Repeat</keyword>
<keyword evidence="6" id="KW-0805">Transcription regulation</keyword>
<evidence type="ECO:0000313" key="13">
    <source>
        <dbReference type="Ensembl" id="ENSCMIP00000001023.1"/>
    </source>
</evidence>
<evidence type="ECO:0000256" key="9">
    <source>
        <dbReference type="ARBA" id="ARBA00023242"/>
    </source>
</evidence>
<dbReference type="FunFam" id="3.30.160.60:FF:000018">
    <property type="entry name" value="Krueppel-like factor 15"/>
    <property type="match status" value="1"/>
</dbReference>
<dbReference type="Gene3D" id="3.30.160.60">
    <property type="entry name" value="Classic Zinc Finger"/>
    <property type="match status" value="2"/>
</dbReference>
<evidence type="ECO:0000313" key="14">
    <source>
        <dbReference type="Proteomes" id="UP000314986"/>
    </source>
</evidence>
<dbReference type="PANTHER" id="PTHR23235:SF132">
    <property type="entry name" value="KRUEPPEL-LIKE FACTOR 9"/>
    <property type="match status" value="1"/>
</dbReference>
<comment type="subcellular location">
    <subcellularLocation>
        <location evidence="1">Nucleus</location>
    </subcellularLocation>
</comment>
<reference evidence="13" key="4">
    <citation type="submission" date="2025-08" db="UniProtKB">
        <authorList>
            <consortium name="Ensembl"/>
        </authorList>
    </citation>
    <scope>IDENTIFICATION</scope>
</reference>
<dbReference type="GO" id="GO:0000978">
    <property type="term" value="F:RNA polymerase II cis-regulatory region sequence-specific DNA binding"/>
    <property type="evidence" value="ECO:0007669"/>
    <property type="project" value="TreeGrafter"/>
</dbReference>
<proteinExistence type="predicted"/>
<evidence type="ECO:0000256" key="2">
    <source>
        <dbReference type="ARBA" id="ARBA00022723"/>
    </source>
</evidence>
<dbReference type="GO" id="GO:0005634">
    <property type="term" value="C:nucleus"/>
    <property type="evidence" value="ECO:0007669"/>
    <property type="project" value="UniProtKB-SubCell"/>
</dbReference>
<reference evidence="14" key="1">
    <citation type="journal article" date="2006" name="Science">
        <title>Ancient noncoding elements conserved in the human genome.</title>
        <authorList>
            <person name="Venkatesh B."/>
            <person name="Kirkness E.F."/>
            <person name="Loh Y.H."/>
            <person name="Halpern A.L."/>
            <person name="Lee A.P."/>
            <person name="Johnson J."/>
            <person name="Dandona N."/>
            <person name="Viswanathan L.D."/>
            <person name="Tay A."/>
            <person name="Venter J.C."/>
            <person name="Strausberg R.L."/>
            <person name="Brenner S."/>
        </authorList>
    </citation>
    <scope>NUCLEOTIDE SEQUENCE [LARGE SCALE GENOMIC DNA]</scope>
</reference>
<dbReference type="GeneTree" id="ENSGT00940000164815"/>
<evidence type="ECO:0000256" key="11">
    <source>
        <dbReference type="SAM" id="MobiDB-lite"/>
    </source>
</evidence>
<evidence type="ECO:0000256" key="8">
    <source>
        <dbReference type="ARBA" id="ARBA00023163"/>
    </source>
</evidence>
<keyword evidence="14" id="KW-1185">Reference proteome</keyword>
<feature type="domain" description="C2H2-type" evidence="12">
    <location>
        <begin position="62"/>
        <end position="91"/>
    </location>
</feature>
<dbReference type="SUPFAM" id="SSF57667">
    <property type="entry name" value="beta-beta-alpha zinc fingers"/>
    <property type="match status" value="1"/>
</dbReference>
<dbReference type="InterPro" id="IPR013087">
    <property type="entry name" value="Znf_C2H2_type"/>
</dbReference>
<keyword evidence="8" id="KW-0804">Transcription</keyword>
<dbReference type="PANTHER" id="PTHR23235">
    <property type="entry name" value="KRUEPPEL-LIKE TRANSCRIPTION FACTOR"/>
    <property type="match status" value="1"/>
</dbReference>
<evidence type="ECO:0000256" key="10">
    <source>
        <dbReference type="PROSITE-ProRule" id="PRU00042"/>
    </source>
</evidence>
<dbReference type="InParanoid" id="A0A4W3GCN0"/>
<keyword evidence="5" id="KW-0862">Zinc</keyword>
<keyword evidence="2" id="KW-0479">Metal-binding</keyword>
<keyword evidence="9" id="KW-0539">Nucleus</keyword>
<reference evidence="14" key="3">
    <citation type="journal article" date="2014" name="Nature">
        <title>Elephant shark genome provides unique insights into gnathostome evolution.</title>
        <authorList>
            <consortium name="International Elephant Shark Genome Sequencing Consortium"/>
            <person name="Venkatesh B."/>
            <person name="Lee A.P."/>
            <person name="Ravi V."/>
            <person name="Maurya A.K."/>
            <person name="Lian M.M."/>
            <person name="Swann J.B."/>
            <person name="Ohta Y."/>
            <person name="Flajnik M.F."/>
            <person name="Sutoh Y."/>
            <person name="Kasahara M."/>
            <person name="Hoon S."/>
            <person name="Gangu V."/>
            <person name="Roy S.W."/>
            <person name="Irimia M."/>
            <person name="Korzh V."/>
            <person name="Kondrychyn I."/>
            <person name="Lim Z.W."/>
            <person name="Tay B.H."/>
            <person name="Tohari S."/>
            <person name="Kong K.W."/>
            <person name="Ho S."/>
            <person name="Lorente-Galdos B."/>
            <person name="Quilez J."/>
            <person name="Marques-Bonet T."/>
            <person name="Raney B.J."/>
            <person name="Ingham P.W."/>
            <person name="Tay A."/>
            <person name="Hillier L.W."/>
            <person name="Minx P."/>
            <person name="Boehm T."/>
            <person name="Wilson R.K."/>
            <person name="Brenner S."/>
            <person name="Warren W.C."/>
        </authorList>
    </citation>
    <scope>NUCLEOTIDE SEQUENCE [LARGE SCALE GENOMIC DNA]</scope>
</reference>
<feature type="domain" description="C2H2-type" evidence="12">
    <location>
        <begin position="92"/>
        <end position="119"/>
    </location>
</feature>
<keyword evidence="7" id="KW-0238">DNA-binding</keyword>
<evidence type="ECO:0000256" key="4">
    <source>
        <dbReference type="ARBA" id="ARBA00022771"/>
    </source>
</evidence>
<dbReference type="GO" id="GO:0008270">
    <property type="term" value="F:zinc ion binding"/>
    <property type="evidence" value="ECO:0007669"/>
    <property type="project" value="UniProtKB-KW"/>
</dbReference>
<dbReference type="Proteomes" id="UP000314986">
    <property type="component" value="Unassembled WGS sequence"/>
</dbReference>
<dbReference type="Pfam" id="PF00096">
    <property type="entry name" value="zf-C2H2"/>
    <property type="match status" value="2"/>
</dbReference>
<dbReference type="Ensembl" id="ENSCMIT00000001076.1">
    <property type="protein sequence ID" value="ENSCMIP00000001023.1"/>
    <property type="gene ID" value="ENSCMIG00000000683.1"/>
</dbReference>
<evidence type="ECO:0000256" key="6">
    <source>
        <dbReference type="ARBA" id="ARBA00023015"/>
    </source>
</evidence>
<keyword evidence="4 10" id="KW-0863">Zinc-finger</keyword>
<dbReference type="InterPro" id="IPR036236">
    <property type="entry name" value="Znf_C2H2_sf"/>
</dbReference>
<reference evidence="14" key="2">
    <citation type="journal article" date="2007" name="PLoS Biol.">
        <title>Survey sequencing and comparative analysis of the elephant shark (Callorhinchus milii) genome.</title>
        <authorList>
            <person name="Venkatesh B."/>
            <person name="Kirkness E.F."/>
            <person name="Loh Y.H."/>
            <person name="Halpern A.L."/>
            <person name="Lee A.P."/>
            <person name="Johnson J."/>
            <person name="Dandona N."/>
            <person name="Viswanathan L.D."/>
            <person name="Tay A."/>
            <person name="Venter J.C."/>
            <person name="Strausberg R.L."/>
            <person name="Brenner S."/>
        </authorList>
    </citation>
    <scope>NUCLEOTIDE SEQUENCE [LARGE SCALE GENOMIC DNA]</scope>
</reference>
<dbReference type="OMA" id="KRFRCPM"/>
<evidence type="ECO:0000256" key="7">
    <source>
        <dbReference type="ARBA" id="ARBA00023125"/>
    </source>
</evidence>
<accession>A0A4W3GCN0</accession>
<dbReference type="SMART" id="SM00355">
    <property type="entry name" value="ZnF_C2H2"/>
    <property type="match status" value="2"/>
</dbReference>
<organism evidence="13 14">
    <name type="scientific">Callorhinchus milii</name>
    <name type="common">Ghost shark</name>
    <dbReference type="NCBI Taxonomy" id="7868"/>
    <lineage>
        <taxon>Eukaryota</taxon>
        <taxon>Metazoa</taxon>
        <taxon>Chordata</taxon>
        <taxon>Craniata</taxon>
        <taxon>Vertebrata</taxon>
        <taxon>Chondrichthyes</taxon>
        <taxon>Holocephali</taxon>
        <taxon>Chimaeriformes</taxon>
        <taxon>Callorhinchidae</taxon>
        <taxon>Callorhinchus</taxon>
    </lineage>
</organism>
<name>A0A4W3GCN0_CALMI</name>
<feature type="compositionally biased region" description="Low complexity" evidence="11">
    <location>
        <begin position="133"/>
        <end position="159"/>
    </location>
</feature>
<sequence length="169" mass="18274">MCEGRGGEGWKLSVGGCVDVCVCLWKGGVGWSVCVGARVSGGMGFILHGNHSSELSHCERPFPCTWALCLKKFARSDELARHYRTHTGEKRFRCPMCDKRFMRSDHLMKHARRHPDFTPGMITAGKAGLGGTSLSLASPPSGLRSSPSLRIPSPISLRSASSPGGCMFH</sequence>
<evidence type="ECO:0000259" key="12">
    <source>
        <dbReference type="PROSITE" id="PS50157"/>
    </source>
</evidence>